<dbReference type="Pfam" id="PF19657">
    <property type="entry name" value="DUF6160"/>
    <property type="match status" value="1"/>
</dbReference>
<name>A0A4R1XNR8_ACICA</name>
<sequence length="787" mass="83918">MKKMKNKAEKKLILSTLTSCIIASISQAHALQAMSDTDMRAVDGQDGINASINYENVSIDKVAWIDQSGKATGEGEQSLAATFGDIKISRGSLAADKKLGANLSLDIYSSVQQGAQNTGLKLSSDVTLGKISTGSMMVCKDSSCSTDASMGSLQIESYNPIQFNLLTTNGLFNRDSKTYLDLGIKNLKIGISQKDQNKENILAMKDFNFNLKSEGYMYLDPENGITLATGKDGFANFIRDEITGRPGINLEFTVNNKGLMQAGASGEIRNGLVQFGATAKDNNVLGKANTRANAGNVLMSNNQIAGSTGIKLKVAGEFTNDGDNINGRATTLELGGGGSYAYGFRFENITSLRTRNGITGNETGDIGLTTQRAGLEMDGIYINLVDSHQVELPQNEALMNTYLGTTSGAKAVKIANASDFIQTIANTSSINPASAVISLRNVDFVALSRRGQFIATPDVTDARLLPSTTPAKWGLGLPIYNLNSNLAFYAKKSDGKTDFVPNLNGQRVPNLNPVAGSERIGFSASISTQGVNKDGSKSTSILLIDGADNKNYANNVTTPTDYYIGLRNIDMLLNGYGSIGFEDGQLNVSMPDLKMIMSAQLAAGYLPGAKYKSCPSTGGCYAPSNNFASNYDVLSGIKIRLAGDINFALVPRAILTDQFGLLKENVNALNIVGIMNLNSSSNMNNAIQIVDVDGSTLGIDNLSGSIGFDNNLIINKDNVGFHYSFVFNPKKKPEGVFRARDVNLYPATTENGVTAVGNPQRLGEIAITGGRLDANLTLTPRDTPFIF</sequence>
<reference evidence="3 4" key="1">
    <citation type="submission" date="2019-03" db="EMBL/GenBank/DDBJ databases">
        <title>Genomic analyses of the natural microbiome of Caenorhabditis elegans.</title>
        <authorList>
            <person name="Samuel B."/>
        </authorList>
    </citation>
    <scope>NUCLEOTIDE SEQUENCE [LARGE SCALE GENOMIC DNA]</scope>
    <source>
        <strain evidence="3 4">JUb89</strain>
    </source>
</reference>
<keyword evidence="1" id="KW-0732">Signal</keyword>
<feature type="domain" description="DUF6160" evidence="2">
    <location>
        <begin position="15"/>
        <end position="69"/>
    </location>
</feature>
<gene>
    <name evidence="3" type="ORF">EC844_11473</name>
</gene>
<evidence type="ECO:0000256" key="1">
    <source>
        <dbReference type="SAM" id="SignalP"/>
    </source>
</evidence>
<keyword evidence="4" id="KW-1185">Reference proteome</keyword>
<accession>A0A4R1XNR8</accession>
<evidence type="ECO:0000259" key="2">
    <source>
        <dbReference type="Pfam" id="PF19657"/>
    </source>
</evidence>
<comment type="caution">
    <text evidence="3">The sequence shown here is derived from an EMBL/GenBank/DDBJ whole genome shotgun (WGS) entry which is preliminary data.</text>
</comment>
<proteinExistence type="predicted"/>
<evidence type="ECO:0000313" key="3">
    <source>
        <dbReference type="EMBL" id="TCM65827.1"/>
    </source>
</evidence>
<dbReference type="EMBL" id="SLVJ01000014">
    <property type="protein sequence ID" value="TCM65827.1"/>
    <property type="molecule type" value="Genomic_DNA"/>
</dbReference>
<organism evidence="3 4">
    <name type="scientific">Acinetobacter calcoaceticus</name>
    <dbReference type="NCBI Taxonomy" id="471"/>
    <lineage>
        <taxon>Bacteria</taxon>
        <taxon>Pseudomonadati</taxon>
        <taxon>Pseudomonadota</taxon>
        <taxon>Gammaproteobacteria</taxon>
        <taxon>Moraxellales</taxon>
        <taxon>Moraxellaceae</taxon>
        <taxon>Acinetobacter</taxon>
        <taxon>Acinetobacter calcoaceticus/baumannii complex</taxon>
    </lineage>
</organism>
<dbReference type="AlphaFoldDB" id="A0A4R1XNR8"/>
<dbReference type="Proteomes" id="UP000294963">
    <property type="component" value="Unassembled WGS sequence"/>
</dbReference>
<feature type="signal peptide" evidence="1">
    <location>
        <begin position="1"/>
        <end position="30"/>
    </location>
</feature>
<dbReference type="InterPro" id="IPR046158">
    <property type="entry name" value="DUF6160"/>
</dbReference>
<protein>
    <recommendedName>
        <fullName evidence="2">DUF6160 domain-containing protein</fullName>
    </recommendedName>
</protein>
<feature type="chain" id="PRO_5020501957" description="DUF6160 domain-containing protein" evidence="1">
    <location>
        <begin position="31"/>
        <end position="787"/>
    </location>
</feature>
<evidence type="ECO:0000313" key="4">
    <source>
        <dbReference type="Proteomes" id="UP000294963"/>
    </source>
</evidence>